<accession>A0ABQ9GSF3</accession>
<dbReference type="EMBL" id="JARBHB010000009">
    <property type="protein sequence ID" value="KAJ8874938.1"/>
    <property type="molecule type" value="Genomic_DNA"/>
</dbReference>
<evidence type="ECO:0000256" key="1">
    <source>
        <dbReference type="SAM" id="MobiDB-lite"/>
    </source>
</evidence>
<organism evidence="2 3">
    <name type="scientific">Dryococelus australis</name>
    <dbReference type="NCBI Taxonomy" id="614101"/>
    <lineage>
        <taxon>Eukaryota</taxon>
        <taxon>Metazoa</taxon>
        <taxon>Ecdysozoa</taxon>
        <taxon>Arthropoda</taxon>
        <taxon>Hexapoda</taxon>
        <taxon>Insecta</taxon>
        <taxon>Pterygota</taxon>
        <taxon>Neoptera</taxon>
        <taxon>Polyneoptera</taxon>
        <taxon>Phasmatodea</taxon>
        <taxon>Verophasmatodea</taxon>
        <taxon>Anareolatae</taxon>
        <taxon>Phasmatidae</taxon>
        <taxon>Eurycanthinae</taxon>
        <taxon>Dryococelus</taxon>
    </lineage>
</organism>
<name>A0ABQ9GSF3_9NEOP</name>
<feature type="region of interest" description="Disordered" evidence="1">
    <location>
        <begin position="193"/>
        <end position="226"/>
    </location>
</feature>
<feature type="compositionally biased region" description="Basic and acidic residues" evidence="1">
    <location>
        <begin position="209"/>
        <end position="219"/>
    </location>
</feature>
<feature type="compositionally biased region" description="Basic and acidic residues" evidence="1">
    <location>
        <begin position="521"/>
        <end position="536"/>
    </location>
</feature>
<protein>
    <recommendedName>
        <fullName evidence="4">Ribosomal protein S3</fullName>
    </recommendedName>
</protein>
<evidence type="ECO:0008006" key="4">
    <source>
        <dbReference type="Google" id="ProtNLM"/>
    </source>
</evidence>
<reference evidence="2 3" key="1">
    <citation type="submission" date="2023-02" db="EMBL/GenBank/DDBJ databases">
        <title>LHISI_Scaffold_Assembly.</title>
        <authorList>
            <person name="Stuart O.P."/>
            <person name="Cleave R."/>
            <person name="Magrath M.J.L."/>
            <person name="Mikheyev A.S."/>
        </authorList>
    </citation>
    <scope>NUCLEOTIDE SEQUENCE [LARGE SCALE GENOMIC DNA]</scope>
    <source>
        <strain evidence="2">Daus_M_001</strain>
        <tissue evidence="2">Leg muscle</tissue>
    </source>
</reference>
<comment type="caution">
    <text evidence="2">The sequence shown here is derived from an EMBL/GenBank/DDBJ whole genome shotgun (WGS) entry which is preliminary data.</text>
</comment>
<dbReference type="Proteomes" id="UP001159363">
    <property type="component" value="Chromosome 8"/>
</dbReference>
<feature type="region of interest" description="Disordered" evidence="1">
    <location>
        <begin position="1"/>
        <end position="21"/>
    </location>
</feature>
<keyword evidence="3" id="KW-1185">Reference proteome</keyword>
<proteinExistence type="predicted"/>
<evidence type="ECO:0000313" key="3">
    <source>
        <dbReference type="Proteomes" id="UP001159363"/>
    </source>
</evidence>
<feature type="region of interest" description="Disordered" evidence="1">
    <location>
        <begin position="521"/>
        <end position="541"/>
    </location>
</feature>
<evidence type="ECO:0000313" key="2">
    <source>
        <dbReference type="EMBL" id="KAJ8874938.1"/>
    </source>
</evidence>
<gene>
    <name evidence="2" type="ORF">PR048_022828</name>
</gene>
<sequence>MVGSPLQGGEVGSQTPVLIGERIPRERRDNLANSRRSEILPSWTVTYLPHATWAQNKQLHRVGTTCWLFGRPRHEATPRRHQVNLPMPWPQGSTNGFKAACLSTCKVDRCKSKIQTQTAKWLGHKKITFKRRRKTNNSPNAVNIVGLPREAQVKPELEIIFDHAIRRDDEEGGSDAYCSRGSEVSMEQRWNTRGATGVPRENPPTSGIVRHDFQVRKSGSDPAGNRTRLQHLTATLVAVSPCFYENKLTDTYLEQPSETIRVSREERGYETGMAGRSGKMDMGVGGVNEEGERAMLSDRCSTSKAFRPGIKRGRLERKPQSATRWQIIAKERSLRTGRFLYYTPYTKVNRVRFPVGPLADFRKWESYRTTPLVCWFSQGSPVPPPPTLHSGAAPYSPCFTLIGSQDLHAVVHSLCTSLRAATGMPAWLGQRKHIAKKWSEALRASKQTPPGGPSAFRDITAGNTANEIFVVETLLQQDVQRRGGGGGVPSADMRLVSSLRHRGQCEVGPQVGVDLSSIRVDQGRGEGRKETERELEGGGLEEEDARLHISGFISLMLRSGSSKKEVAGVFGGWGTTGGRAVKNAPRFQRDDLWTPHAFILNQDAINQQQRIEKRTAAEVPSTGQLTGTSMSKQRADIGQHKAGSVVFAHPTIIKGRTRMGMSDRR</sequence>